<protein>
    <recommendedName>
        <fullName evidence="4">Corrinoid adenosyltransferase</fullName>
        <ecNumber evidence="4">2.5.1.17</ecNumber>
    </recommendedName>
    <alternativeName>
        <fullName evidence="4">Cob(II)alamin adenosyltransferase</fullName>
    </alternativeName>
    <alternativeName>
        <fullName evidence="4">Cob(II)yrinic acid a,c-diamide adenosyltransferase</fullName>
    </alternativeName>
    <alternativeName>
        <fullName evidence="4">Cobinamide/cobalamin adenosyltransferase</fullName>
    </alternativeName>
</protein>
<dbReference type="GO" id="GO:0008817">
    <property type="term" value="F:corrinoid adenosyltransferase activity"/>
    <property type="evidence" value="ECO:0007669"/>
    <property type="project" value="UniProtKB-UniRule"/>
</dbReference>
<evidence type="ECO:0000256" key="4">
    <source>
        <dbReference type="RuleBase" id="RU366026"/>
    </source>
</evidence>
<feature type="domain" description="Cobalamin adenosyltransferase-like" evidence="6">
    <location>
        <begin position="3"/>
        <end position="161"/>
    </location>
</feature>
<evidence type="ECO:0000256" key="3">
    <source>
        <dbReference type="ARBA" id="ARBA00022840"/>
    </source>
</evidence>
<keyword evidence="2 4" id="KW-0547">Nucleotide-binding</keyword>
<dbReference type="AlphaFoldDB" id="A0A7C4GLP4"/>
<evidence type="ECO:0000259" key="6">
    <source>
        <dbReference type="Pfam" id="PF01923"/>
    </source>
</evidence>
<dbReference type="InterPro" id="IPR036451">
    <property type="entry name" value="CblAdoTrfase-like_sf"/>
</dbReference>
<dbReference type="InterPro" id="IPR016030">
    <property type="entry name" value="CblAdoTrfase-like"/>
</dbReference>
<keyword evidence="3 4" id="KW-0067">ATP-binding</keyword>
<dbReference type="Pfam" id="PF01923">
    <property type="entry name" value="Cob_adeno_trans"/>
    <property type="match status" value="1"/>
</dbReference>
<gene>
    <name evidence="7" type="ORF">ENT77_04280</name>
</gene>
<keyword evidence="4" id="KW-0169">Cobalamin biosynthesis</keyword>
<evidence type="ECO:0000313" key="7">
    <source>
        <dbReference type="EMBL" id="HGU40398.1"/>
    </source>
</evidence>
<dbReference type="PANTHER" id="PTHR12213:SF0">
    <property type="entry name" value="CORRINOID ADENOSYLTRANSFERASE MMAB"/>
    <property type="match status" value="1"/>
</dbReference>
<feature type="region of interest" description="Disordered" evidence="5">
    <location>
        <begin position="1"/>
        <end position="22"/>
    </location>
</feature>
<keyword evidence="1 4" id="KW-0808">Transferase</keyword>
<dbReference type="GO" id="GO:0009236">
    <property type="term" value="P:cobalamin biosynthetic process"/>
    <property type="evidence" value="ECO:0007669"/>
    <property type="project" value="UniProtKB-UniRule"/>
</dbReference>
<dbReference type="SUPFAM" id="SSF89028">
    <property type="entry name" value="Cobalamin adenosyltransferase-like"/>
    <property type="match status" value="1"/>
</dbReference>
<evidence type="ECO:0000256" key="2">
    <source>
        <dbReference type="ARBA" id="ARBA00022741"/>
    </source>
</evidence>
<dbReference type="EMBL" id="DSZY01000020">
    <property type="protein sequence ID" value="HGU40398.1"/>
    <property type="molecule type" value="Genomic_DNA"/>
</dbReference>
<comment type="caution">
    <text evidence="7">The sequence shown here is derived from an EMBL/GenBank/DDBJ whole genome shotgun (WGS) entry which is preliminary data.</text>
</comment>
<dbReference type="Gene3D" id="1.20.1200.10">
    <property type="entry name" value="Cobalamin adenosyltransferase-like"/>
    <property type="match status" value="1"/>
</dbReference>
<proteinExistence type="inferred from homology"/>
<dbReference type="PANTHER" id="PTHR12213">
    <property type="entry name" value="CORRINOID ADENOSYLTRANSFERASE"/>
    <property type="match status" value="1"/>
</dbReference>
<accession>A0A7C4GLP4</accession>
<sequence length="174" mass="20075">MSITTRTGDNGETSLANGERVSKDHPRVEAYGTVDELNSFLGLSKHYLPDYEREVVEEIQKALFRLASELAKGEQFIRLISEDEVEELTKIIHQYEEKVELHSFAVPGETLASAYLDVCRTIARRAERLVVRLSKDEQIRPEVIKYLNRVSDLLYIMARFVEGKHIRPIKTREL</sequence>
<dbReference type="InterPro" id="IPR029499">
    <property type="entry name" value="PduO-typ"/>
</dbReference>
<comment type="catalytic activity">
    <reaction evidence="4">
        <text>2 cob(II)alamin + reduced [electron-transfer flavoprotein] + 2 ATP = 2 adenosylcob(III)alamin + 2 triphosphate + oxidized [electron-transfer flavoprotein] + 3 H(+)</text>
        <dbReference type="Rhea" id="RHEA:28671"/>
        <dbReference type="Rhea" id="RHEA-COMP:10685"/>
        <dbReference type="Rhea" id="RHEA-COMP:10686"/>
        <dbReference type="ChEBI" id="CHEBI:15378"/>
        <dbReference type="ChEBI" id="CHEBI:16304"/>
        <dbReference type="ChEBI" id="CHEBI:18036"/>
        <dbReference type="ChEBI" id="CHEBI:18408"/>
        <dbReference type="ChEBI" id="CHEBI:30616"/>
        <dbReference type="ChEBI" id="CHEBI:57692"/>
        <dbReference type="ChEBI" id="CHEBI:58307"/>
        <dbReference type="EC" id="2.5.1.17"/>
    </reaction>
</comment>
<reference evidence="7" key="1">
    <citation type="journal article" date="2020" name="mSystems">
        <title>Genome- and Community-Level Interaction Insights into Carbon Utilization and Element Cycling Functions of Hydrothermarchaeota in Hydrothermal Sediment.</title>
        <authorList>
            <person name="Zhou Z."/>
            <person name="Liu Y."/>
            <person name="Xu W."/>
            <person name="Pan J."/>
            <person name="Luo Z.H."/>
            <person name="Li M."/>
        </authorList>
    </citation>
    <scope>NUCLEOTIDE SEQUENCE [LARGE SCALE GENOMIC DNA]</scope>
    <source>
        <strain evidence="7">SpSt-609</strain>
    </source>
</reference>
<evidence type="ECO:0000256" key="1">
    <source>
        <dbReference type="ARBA" id="ARBA00022679"/>
    </source>
</evidence>
<comment type="pathway">
    <text evidence="4">Cofactor biosynthesis; adenosylcobalamin biosynthesis; adenosylcobalamin from cob(II)yrinate a,c-diamide: step 2/7.</text>
</comment>
<name>A0A7C4GLP4_9BACT</name>
<dbReference type="GO" id="GO:0005524">
    <property type="term" value="F:ATP binding"/>
    <property type="evidence" value="ECO:0007669"/>
    <property type="project" value="UniProtKB-UniRule"/>
</dbReference>
<feature type="compositionally biased region" description="Polar residues" evidence="5">
    <location>
        <begin position="1"/>
        <end position="16"/>
    </location>
</feature>
<comment type="catalytic activity">
    <reaction evidence="4">
        <text>2 cob(II)yrinate a,c diamide + reduced [electron-transfer flavoprotein] + 2 ATP = 2 adenosylcob(III)yrinate a,c-diamide + 2 triphosphate + oxidized [electron-transfer flavoprotein] + 3 H(+)</text>
        <dbReference type="Rhea" id="RHEA:11528"/>
        <dbReference type="Rhea" id="RHEA-COMP:10685"/>
        <dbReference type="Rhea" id="RHEA-COMP:10686"/>
        <dbReference type="ChEBI" id="CHEBI:15378"/>
        <dbReference type="ChEBI" id="CHEBI:18036"/>
        <dbReference type="ChEBI" id="CHEBI:30616"/>
        <dbReference type="ChEBI" id="CHEBI:57692"/>
        <dbReference type="ChEBI" id="CHEBI:58307"/>
        <dbReference type="ChEBI" id="CHEBI:58503"/>
        <dbReference type="ChEBI" id="CHEBI:58537"/>
        <dbReference type="EC" id="2.5.1.17"/>
    </reaction>
</comment>
<evidence type="ECO:0000256" key="5">
    <source>
        <dbReference type="SAM" id="MobiDB-lite"/>
    </source>
</evidence>
<dbReference type="EC" id="2.5.1.17" evidence="4"/>
<dbReference type="NCBIfam" id="TIGR00636">
    <property type="entry name" value="PduO_Nterm"/>
    <property type="match status" value="1"/>
</dbReference>
<comment type="similarity">
    <text evidence="4">Belongs to the Cob(I)alamin adenosyltransferase family.</text>
</comment>
<dbReference type="UniPathway" id="UPA00148">
    <property type="reaction ID" value="UER00233"/>
</dbReference>
<organism evidence="7">
    <name type="scientific">Fervidobacterium thailandense</name>
    <dbReference type="NCBI Taxonomy" id="1008305"/>
    <lineage>
        <taxon>Bacteria</taxon>
        <taxon>Thermotogati</taxon>
        <taxon>Thermotogota</taxon>
        <taxon>Thermotogae</taxon>
        <taxon>Thermotogales</taxon>
        <taxon>Fervidobacteriaceae</taxon>
        <taxon>Fervidobacterium</taxon>
    </lineage>
</organism>